<keyword evidence="6 10" id="KW-1133">Transmembrane helix</keyword>
<evidence type="ECO:0000256" key="1">
    <source>
        <dbReference type="ARBA" id="ARBA00004651"/>
    </source>
</evidence>
<feature type="transmembrane region" description="Helical" evidence="10">
    <location>
        <begin position="130"/>
        <end position="150"/>
    </location>
</feature>
<evidence type="ECO:0000256" key="7">
    <source>
        <dbReference type="ARBA" id="ARBA00023136"/>
    </source>
</evidence>
<dbReference type="GO" id="GO:0004984">
    <property type="term" value="F:olfactory receptor activity"/>
    <property type="evidence" value="ECO:0007669"/>
    <property type="project" value="InterPro"/>
</dbReference>
<evidence type="ECO:0000256" key="3">
    <source>
        <dbReference type="ARBA" id="ARBA00022606"/>
    </source>
</evidence>
<evidence type="ECO:0000256" key="4">
    <source>
        <dbReference type="ARBA" id="ARBA00022692"/>
    </source>
</evidence>
<dbReference type="GO" id="GO:0005549">
    <property type="term" value="F:odorant binding"/>
    <property type="evidence" value="ECO:0007669"/>
    <property type="project" value="InterPro"/>
</dbReference>
<comment type="similarity">
    <text evidence="10">Belongs to the insect chemoreceptor superfamily. Heteromeric odorant receptor channel (TC 1.A.69) family.</text>
</comment>
<dbReference type="PANTHER" id="PTHR21137:SF35">
    <property type="entry name" value="ODORANT RECEPTOR 19A-RELATED"/>
    <property type="match status" value="1"/>
</dbReference>
<keyword evidence="7 10" id="KW-0472">Membrane</keyword>
<feature type="transmembrane region" description="Helical" evidence="10">
    <location>
        <begin position="355"/>
        <end position="375"/>
    </location>
</feature>
<keyword evidence="8 10" id="KW-0675">Receptor</keyword>
<dbReference type="InterPro" id="IPR004117">
    <property type="entry name" value="7tm6_olfct_rcpt"/>
</dbReference>
<evidence type="ECO:0000256" key="2">
    <source>
        <dbReference type="ARBA" id="ARBA00022475"/>
    </source>
</evidence>
<evidence type="ECO:0000256" key="5">
    <source>
        <dbReference type="ARBA" id="ARBA00022725"/>
    </source>
</evidence>
<protein>
    <recommendedName>
        <fullName evidence="10">Odorant receptor</fullName>
    </recommendedName>
</protein>
<dbReference type="GO" id="GO:0007165">
    <property type="term" value="P:signal transduction"/>
    <property type="evidence" value="ECO:0007669"/>
    <property type="project" value="UniProtKB-KW"/>
</dbReference>
<comment type="subcellular location">
    <subcellularLocation>
        <location evidence="1 10">Cell membrane</location>
        <topology evidence="1 10">Multi-pass membrane protein</topology>
    </subcellularLocation>
</comment>
<keyword evidence="9 10" id="KW-0807">Transducer</keyword>
<feature type="transmembrane region" description="Helical" evidence="10">
    <location>
        <begin position="36"/>
        <end position="56"/>
    </location>
</feature>
<accession>A0A076E5Y2</accession>
<comment type="caution">
    <text evidence="10">Lacks conserved residue(s) required for the propagation of feature annotation.</text>
</comment>
<evidence type="ECO:0000256" key="10">
    <source>
        <dbReference type="RuleBase" id="RU351113"/>
    </source>
</evidence>
<reference evidence="11" key="1">
    <citation type="journal article" date="2014" name="Insect Biochem. Mol. Biol.">
        <title>Antennal transcriptome analysis and comparison of olfactory genes in two sympatric defoliators, Dendrolimus houi and Dendrolimus kikuchii (Lepidoptera: Lasiocampidae).</title>
        <authorList>
            <person name="Zhang S."/>
            <person name="Zhang Z."/>
            <person name="Wang H."/>
            <person name="Kong X."/>
        </authorList>
    </citation>
    <scope>NUCLEOTIDE SEQUENCE</scope>
</reference>
<name>A0A076E5Y2_9NEOP</name>
<evidence type="ECO:0000256" key="9">
    <source>
        <dbReference type="ARBA" id="ARBA00023224"/>
    </source>
</evidence>
<keyword evidence="4 10" id="KW-0812">Transmembrane</keyword>
<dbReference type="AlphaFoldDB" id="A0A076E5Y2"/>
<evidence type="ECO:0000313" key="11">
    <source>
        <dbReference type="EMBL" id="AII01061.1"/>
    </source>
</evidence>
<evidence type="ECO:0000256" key="6">
    <source>
        <dbReference type="ARBA" id="ARBA00022989"/>
    </source>
</evidence>
<keyword evidence="3 10" id="KW-0716">Sensory transduction</keyword>
<dbReference type="Pfam" id="PF02949">
    <property type="entry name" value="7tm_6"/>
    <property type="match status" value="1"/>
</dbReference>
<gene>
    <name evidence="11" type="primary">OR17</name>
</gene>
<sequence>MNIITRNVNLSVSISLTVLRVVGFWAPDDLGPDQKILYHCLTACSFMYLLGIYLIIQVVDLFQIWGDLPLMTGTAFLLFTNLAQVTKILNILCRRNRIQAIIEDADEVLKRVSKGEAKKIVKSCNKETSLLQLMYFISTVVTTLGWASSAEKGKLPLRAWYPYNTSKSPAYELTYVHQVSALFIAAYLNVGKDTLVASLIAQCRCRLRLLALSFKTLCEGLQVGEKGLLTPDQELVASKRLRLLVIEHQAVLSEAVQLQNCFSEPTFAQFTVSLIIICVTAFQLVSQTGNMVRLLSMGTYLLNMMFQVFIYCYQGNQLSEESSEIAGAAYQCPWYTRSPKFRKALLTVMVRSRRVAKLTAGGFTTLSLASFMAIIKASYSLFTLLQQVEDKK</sequence>
<organism evidence="11">
    <name type="scientific">Dendrolimus houi</name>
    <dbReference type="NCBI Taxonomy" id="765132"/>
    <lineage>
        <taxon>Eukaryota</taxon>
        <taxon>Metazoa</taxon>
        <taxon>Ecdysozoa</taxon>
        <taxon>Arthropoda</taxon>
        <taxon>Hexapoda</taxon>
        <taxon>Insecta</taxon>
        <taxon>Pterygota</taxon>
        <taxon>Neoptera</taxon>
        <taxon>Endopterygota</taxon>
        <taxon>Lepidoptera</taxon>
        <taxon>Glossata</taxon>
        <taxon>Ditrysia</taxon>
        <taxon>Bombycoidea</taxon>
        <taxon>Lasiocampidae</taxon>
        <taxon>Dendrolimus</taxon>
    </lineage>
</organism>
<evidence type="ECO:0000256" key="8">
    <source>
        <dbReference type="ARBA" id="ARBA00023170"/>
    </source>
</evidence>
<proteinExistence type="evidence at transcript level"/>
<dbReference type="GO" id="GO:0005886">
    <property type="term" value="C:plasma membrane"/>
    <property type="evidence" value="ECO:0007669"/>
    <property type="project" value="UniProtKB-SubCell"/>
</dbReference>
<feature type="transmembrane region" description="Helical" evidence="10">
    <location>
        <begin position="267"/>
        <end position="285"/>
    </location>
</feature>
<dbReference type="EMBL" id="KF487663">
    <property type="protein sequence ID" value="AII01061.1"/>
    <property type="molecule type" value="mRNA"/>
</dbReference>
<feature type="transmembrane region" description="Helical" evidence="10">
    <location>
        <begin position="68"/>
        <end position="89"/>
    </location>
</feature>
<keyword evidence="2" id="KW-1003">Cell membrane</keyword>
<keyword evidence="5 10" id="KW-0552">Olfaction</keyword>
<feature type="transmembrane region" description="Helical" evidence="10">
    <location>
        <begin position="291"/>
        <end position="313"/>
    </location>
</feature>
<dbReference type="PANTHER" id="PTHR21137">
    <property type="entry name" value="ODORANT RECEPTOR"/>
    <property type="match status" value="1"/>
</dbReference>